<sequence length="139" mass="15214">ASSTEGIVVDEPDDDTKDKLLGQILFGASDEDTGYIDQRQPEKVAARALIRPETSQTDAPLLPVGDGAVYEVLYDRVAIRSAASTTATTLEIKQKGESLELFEWDASRKWRRCAADVLATTAGWVLLDHPEFGPLVRPK</sequence>
<accession>A0A812JSG6</accession>
<protein>
    <recommendedName>
        <fullName evidence="3">SH3 domain-containing protein</fullName>
    </recommendedName>
</protein>
<organism evidence="1 2">
    <name type="scientific">Symbiodinium pilosum</name>
    <name type="common">Dinoflagellate</name>
    <dbReference type="NCBI Taxonomy" id="2952"/>
    <lineage>
        <taxon>Eukaryota</taxon>
        <taxon>Sar</taxon>
        <taxon>Alveolata</taxon>
        <taxon>Dinophyceae</taxon>
        <taxon>Suessiales</taxon>
        <taxon>Symbiodiniaceae</taxon>
        <taxon>Symbiodinium</taxon>
    </lineage>
</organism>
<evidence type="ECO:0000313" key="1">
    <source>
        <dbReference type="EMBL" id="CAE7214722.1"/>
    </source>
</evidence>
<proteinExistence type="predicted"/>
<dbReference type="EMBL" id="CAJNIZ010002803">
    <property type="protein sequence ID" value="CAE7214722.1"/>
    <property type="molecule type" value="Genomic_DNA"/>
</dbReference>
<reference evidence="1" key="1">
    <citation type="submission" date="2021-02" db="EMBL/GenBank/DDBJ databases">
        <authorList>
            <person name="Dougan E. K."/>
            <person name="Rhodes N."/>
            <person name="Thang M."/>
            <person name="Chan C."/>
        </authorList>
    </citation>
    <scope>NUCLEOTIDE SEQUENCE</scope>
</reference>
<evidence type="ECO:0008006" key="3">
    <source>
        <dbReference type="Google" id="ProtNLM"/>
    </source>
</evidence>
<dbReference type="Proteomes" id="UP000649617">
    <property type="component" value="Unassembled WGS sequence"/>
</dbReference>
<name>A0A812JSG6_SYMPI</name>
<dbReference type="AlphaFoldDB" id="A0A812JSG6"/>
<dbReference type="OrthoDB" id="437159at2759"/>
<comment type="caution">
    <text evidence="1">The sequence shown here is derived from an EMBL/GenBank/DDBJ whole genome shotgun (WGS) entry which is preliminary data.</text>
</comment>
<feature type="non-terminal residue" evidence="1">
    <location>
        <position position="1"/>
    </location>
</feature>
<keyword evidence="2" id="KW-1185">Reference proteome</keyword>
<feature type="non-terminal residue" evidence="1">
    <location>
        <position position="139"/>
    </location>
</feature>
<evidence type="ECO:0000313" key="2">
    <source>
        <dbReference type="Proteomes" id="UP000649617"/>
    </source>
</evidence>
<gene>
    <name evidence="1" type="ORF">SPIL2461_LOCUS2522</name>
</gene>